<feature type="domain" description="MBG" evidence="3">
    <location>
        <begin position="974"/>
        <end position="1044"/>
    </location>
</feature>
<feature type="compositionally biased region" description="Basic residues" evidence="1">
    <location>
        <begin position="25"/>
        <end position="42"/>
    </location>
</feature>
<dbReference type="GO" id="GO:0000272">
    <property type="term" value="P:polysaccharide catabolic process"/>
    <property type="evidence" value="ECO:0007669"/>
    <property type="project" value="InterPro"/>
</dbReference>
<dbReference type="Gene3D" id="1.10.1330.10">
    <property type="entry name" value="Dockerin domain"/>
    <property type="match status" value="1"/>
</dbReference>
<sequence>MGCALQHRRGGELPPGAGGAPALQRLRRRRRPLRLHRPRRAPQRAPSRQGGEAAPGDQQRSETAQEDHPHAGALGMRRAAAAMRTKAIGVMLQALLFFLVHPAVGHAMNPYLDGFNVYHGGTVAIDGSVHAVAVQGADGKIVVGGDFTLTGGTPEVTLRNIARLNPDGTLDSSFTPPVLDGPVHAVALQPDPVLPAGPELVLIGGAFTSAGGVPRRGLARLSGGNGALDAFAPVTAAGPVTVHAITLLPSKTSILVGGVFAAIKDGVPTRNLAGLSAAGVTSGELDWRYTGGLGDDAGNAAVYAIALQDESVVVGGEFVTPGSANMARFTSLGLYDGTFIPPAPGGVVRALAVQVDGKVVLGGDFSGGALARAYLARLLPDGTPDGFDAALDTAPGSLVSAIALQPDGRIVGGGRFTVGPLGDKRVNLARFNIDQTLDPAPFPAPDAAVLALVRQGDGKLVAGGEFTAAGGVPRTSLARFYQTGVLDDDIPQIVRDDDMALKMVLRVAPRPDGRTFIAGSFENVLGEAVSYSAGLTPKWSFDYGFGPIELTRRILSVATIPDRGLLLGGDFTFINGELQQSLMLVDDAGASVPAFNAKVQSYMSEAFGAEVTSIVQPARGPLGEKGMFYTGGDSSLSGSRWQYLARYLETGERDERFVPASEVDSYVNALAMQRDDLLIVGTLAGKVMRLLPSGNLDPAWHGGTPLQFAGELHALAVLADGRNLVAGDLQYPGFITNPATGETREVKRNIVLLDSDGAVDESFVVATRSSDPFYAPTILGTVVQTDGGIIIFGVFDQVQDGFGTLLARHYVARILPDGRLDTDFDLGLARPLSSPQLEVSVVALQPDGKIILGGNFDNFGARSKLARVYGGWSPEDLSVAADGTSIIWRRSGRSAELWRAWFEYSADGVQWDFLGHAERTAGGWRLQGLDPERMGANVNRYVRARGFTAGYAGSAGALADSVRLYHLKQTKIKVTVTARDAAKTYGDADPPLVYSFTPELKAGDGFTGSISRTAGEDVGSYPITQGTLALGSGYELVFVGAQLTIGQRGLLIKADDLTKAAGSENPTLTAGFNGFAPGDSAASLGGLPAFSTAVDAATPKGSYPIRVSLGSITCADYRYSFVDGTLTVIGKPQQITLPPPAPRTWGDPDFAAGGSASSGLPVSYASSNTSVATVVNGEIRIGAAGSTVITASQPGNGYWDPAAPVSVTCTVLKAPLLIRAENKTKVAGSPTPELTAVFSGLAPLDTPASLGGPPLLATTVDASTPKGTYPITAGLGGITSANYAYSFADGTFTVTGKTQSITPPVPVTMTYGDPPRAAGGSSSSGLPLVYVSSDPTVATVVDGEIHPGTAGSSVITILQPGDDFWDPAVPVTVPCTVLKARLTVVAEDKSRAYLTPNPELTVLYRGFVKGEGSSVLSGAPTLSTTATMASPVGSYPILTGVGTLQAANYSIAAVDGMLNVFRSCQDITFPAIPERTFGDPPFEIVASACSGLPLTFRSSDLGVARIVGNVVTITGAGSAVITASQAGSGDLETAPEKSQTFIVHRSGQQVTFSSPAQKVVGDPPFELEGSATSGLSVSYQSSDTTVATVAGSTVTVVGAGTTVLSALQPGNGNYLAAAPVSRALTVAAEGTPPELSLSTLSSGGFTSNPVLNLLGRASDASGIASLTVQGIDRTADASLFSSAVVLSEGANSVSVAARDRSGNLATHTFSITLDPLAPKLEVTAPADNSVTEASSLAVLGTVPAGSTLAMTVNGEGAQLLAVTDGAFSATAALLPGVNTLEFTAERDGRSSRVKRSVTSAANGPSVAITWPPQDMRTEAASVVLRGSCSTIADGGLTLAVDGTTAPLELSAGLFEREILLRPGENQVTVEARGAAGGVSVAQRNLIRVERIAGDLDGDGRVDLGDAARLLRVSLGAEEASAEVMAHGDLAPLVDGVPKPDGMIDVGDVLVLLRRIVGLAFF</sequence>
<comment type="caution">
    <text evidence="4">The sequence shown here is derived from an EMBL/GenBank/DDBJ whole genome shotgun (WGS) entry which is preliminary data.</text>
</comment>
<keyword evidence="2" id="KW-0812">Transmembrane</keyword>
<dbReference type="Gene3D" id="2.60.40.10">
    <property type="entry name" value="Immunoglobulins"/>
    <property type="match status" value="3"/>
</dbReference>
<evidence type="ECO:0000313" key="4">
    <source>
        <dbReference type="EMBL" id="TGU70779.1"/>
    </source>
</evidence>
<feature type="domain" description="MBG" evidence="3">
    <location>
        <begin position="1382"/>
        <end position="1458"/>
    </location>
</feature>
<dbReference type="Pfam" id="PF18676">
    <property type="entry name" value="MBG_2"/>
    <property type="match status" value="4"/>
</dbReference>
<dbReference type="InterPro" id="IPR013431">
    <property type="entry name" value="Delta_60_rpt"/>
</dbReference>
<keyword evidence="5" id="KW-1185">Reference proteome</keyword>
<dbReference type="InterPro" id="IPR041286">
    <property type="entry name" value="MBG_2"/>
</dbReference>
<feature type="domain" description="MBG" evidence="3">
    <location>
        <begin position="1050"/>
        <end position="1127"/>
    </location>
</feature>
<dbReference type="InterPro" id="IPR013783">
    <property type="entry name" value="Ig-like_fold"/>
</dbReference>
<evidence type="ECO:0000256" key="1">
    <source>
        <dbReference type="SAM" id="MobiDB-lite"/>
    </source>
</evidence>
<dbReference type="Gene3D" id="2.80.10.50">
    <property type="match status" value="3"/>
</dbReference>
<keyword evidence="2" id="KW-0472">Membrane</keyword>
<gene>
    <name evidence="4" type="ORF">E4633_17455</name>
</gene>
<feature type="transmembrane region" description="Helical" evidence="2">
    <location>
        <begin position="87"/>
        <end position="104"/>
    </location>
</feature>
<dbReference type="Pfam" id="PF09136">
    <property type="entry name" value="Glucodextran_B"/>
    <property type="match status" value="1"/>
</dbReference>
<evidence type="ECO:0000259" key="3">
    <source>
        <dbReference type="Pfam" id="PF18676"/>
    </source>
</evidence>
<evidence type="ECO:0000313" key="5">
    <source>
        <dbReference type="Proteomes" id="UP000306416"/>
    </source>
</evidence>
<dbReference type="NCBIfam" id="TIGR02608">
    <property type="entry name" value="delta_60_rpt"/>
    <property type="match status" value="3"/>
</dbReference>
<dbReference type="Gene3D" id="3.30.160.710">
    <property type="match status" value="2"/>
</dbReference>
<dbReference type="Pfam" id="PF17164">
    <property type="entry name" value="DUF5122"/>
    <property type="match status" value="6"/>
</dbReference>
<feature type="compositionally biased region" description="Low complexity" evidence="1">
    <location>
        <begin position="12"/>
        <end position="24"/>
    </location>
</feature>
<proteinExistence type="predicted"/>
<dbReference type="Gene3D" id="2.60.40.1080">
    <property type="match status" value="1"/>
</dbReference>
<reference evidence="4 5" key="1">
    <citation type="submission" date="2019-04" db="EMBL/GenBank/DDBJ databases">
        <title>Geobacter oryzae sp. nov., ferric-reducing bacteria isolated from paddy soil.</title>
        <authorList>
            <person name="Xu Z."/>
            <person name="Masuda Y."/>
            <person name="Itoh H."/>
            <person name="Senoo K."/>
        </authorList>
    </citation>
    <scope>NUCLEOTIDE SEQUENCE [LARGE SCALE GENOMIC DNA]</scope>
    <source>
        <strain evidence="4 5">Red111</strain>
    </source>
</reference>
<dbReference type="CDD" id="cd14256">
    <property type="entry name" value="Dockerin_I"/>
    <property type="match status" value="1"/>
</dbReference>
<dbReference type="Proteomes" id="UP000306416">
    <property type="component" value="Unassembled WGS sequence"/>
</dbReference>
<feature type="compositionally biased region" description="Basic and acidic residues" evidence="1">
    <location>
        <begin position="59"/>
        <end position="70"/>
    </location>
</feature>
<organism evidence="4 5">
    <name type="scientific">Geomonas terrae</name>
    <dbReference type="NCBI Taxonomy" id="2562681"/>
    <lineage>
        <taxon>Bacteria</taxon>
        <taxon>Pseudomonadati</taxon>
        <taxon>Thermodesulfobacteriota</taxon>
        <taxon>Desulfuromonadia</taxon>
        <taxon>Geobacterales</taxon>
        <taxon>Geobacteraceae</taxon>
        <taxon>Geomonas</taxon>
    </lineage>
</organism>
<keyword evidence="2" id="KW-1133">Transmembrane helix</keyword>
<dbReference type="InterPro" id="IPR036439">
    <property type="entry name" value="Dockerin_dom_sf"/>
</dbReference>
<feature type="region of interest" description="Disordered" evidence="1">
    <location>
        <begin position="1"/>
        <end position="71"/>
    </location>
</feature>
<protein>
    <recommendedName>
        <fullName evidence="3">MBG domain-containing protein</fullName>
    </recommendedName>
</protein>
<accession>A0A4S1CBP5</accession>
<dbReference type="EMBL" id="SRSC01000004">
    <property type="protein sequence ID" value="TGU70779.1"/>
    <property type="molecule type" value="Genomic_DNA"/>
</dbReference>
<feature type="domain" description="MBG" evidence="3">
    <location>
        <begin position="1216"/>
        <end position="1293"/>
    </location>
</feature>
<name>A0A4S1CBP5_9BACT</name>
<evidence type="ECO:0000256" key="2">
    <source>
        <dbReference type="SAM" id="Phobius"/>
    </source>
</evidence>